<sequence length="303" mass="33451">MWLALCSGAAAQECGSCGTEAGGTSSEADQASQPMTNFFGNSRYLQAMSEQVNLSRQGGPLPFTLSGNVQKWTSGPPQDDLYTQTAQLAYKLSDQWTLLGQQLYQQQADIELWNFVGGFGYQPTEDFSINVMGGVGVHTRYTYEWATYISPQYTLPITIAGEKRIALGANITVEQYELGTFYQVQPRVGLKIASWLPQLQIGYAFGDFDNSTDVTKTQYYQPQAVSGWSLTAVFHPFEPIYAVVTYLPANRNYIAGNYSVQNTISATLHMNLTQSLRTSLFYQDTWYEGGGDQAFGGSLSVAF</sequence>
<comment type="caution">
    <text evidence="1">The sequence shown here is derived from an EMBL/GenBank/DDBJ whole genome shotgun (WGS) entry which is preliminary data.</text>
</comment>
<dbReference type="AlphaFoldDB" id="A0A2W5TCS2"/>
<dbReference type="Proteomes" id="UP000248887">
    <property type="component" value="Unassembled WGS sequence"/>
</dbReference>
<gene>
    <name evidence="1" type="ORF">DI549_05885</name>
</gene>
<dbReference type="EMBL" id="QFQD01000013">
    <property type="protein sequence ID" value="PZQ84140.1"/>
    <property type="molecule type" value="Genomic_DNA"/>
</dbReference>
<evidence type="ECO:0008006" key="3">
    <source>
        <dbReference type="Google" id="ProtNLM"/>
    </source>
</evidence>
<organism evidence="1 2">
    <name type="scientific">Ancylobacter novellus</name>
    <name type="common">Thiobacillus novellus</name>
    <dbReference type="NCBI Taxonomy" id="921"/>
    <lineage>
        <taxon>Bacteria</taxon>
        <taxon>Pseudomonadati</taxon>
        <taxon>Pseudomonadota</taxon>
        <taxon>Alphaproteobacteria</taxon>
        <taxon>Hyphomicrobiales</taxon>
        <taxon>Xanthobacteraceae</taxon>
        <taxon>Ancylobacter</taxon>
    </lineage>
</organism>
<proteinExistence type="predicted"/>
<name>A0A2W5TCS2_ANCNO</name>
<evidence type="ECO:0000313" key="2">
    <source>
        <dbReference type="Proteomes" id="UP000248887"/>
    </source>
</evidence>
<protein>
    <recommendedName>
        <fullName evidence="3">Autotransporter domain-containing protein</fullName>
    </recommendedName>
</protein>
<accession>A0A2W5TCS2</accession>
<evidence type="ECO:0000313" key="1">
    <source>
        <dbReference type="EMBL" id="PZQ84140.1"/>
    </source>
</evidence>
<reference evidence="1 2" key="1">
    <citation type="submission" date="2017-08" db="EMBL/GenBank/DDBJ databases">
        <title>Infants hospitalized years apart are colonized by the same room-sourced microbial strains.</title>
        <authorList>
            <person name="Brooks B."/>
            <person name="Olm M.R."/>
            <person name="Firek B.A."/>
            <person name="Baker R."/>
            <person name="Thomas B.C."/>
            <person name="Morowitz M.J."/>
            <person name="Banfield J.F."/>
        </authorList>
    </citation>
    <scope>NUCLEOTIDE SEQUENCE [LARGE SCALE GENOMIC DNA]</scope>
    <source>
        <strain evidence="1">S2_005_001_R2_27</strain>
    </source>
</reference>